<dbReference type="GO" id="GO:0016779">
    <property type="term" value="F:nucleotidyltransferase activity"/>
    <property type="evidence" value="ECO:0007669"/>
    <property type="project" value="UniProtKB-KW"/>
</dbReference>
<dbReference type="PANTHER" id="PTHR42866">
    <property type="entry name" value="3-DEOXY-MANNO-OCTULOSONATE CYTIDYLYLTRANSFERASE"/>
    <property type="match status" value="1"/>
</dbReference>
<comment type="caution">
    <text evidence="1">The sequence shown here is derived from an EMBL/GenBank/DDBJ whole genome shotgun (WGS) entry which is preliminary data.</text>
</comment>
<dbReference type="InterPro" id="IPR029044">
    <property type="entry name" value="Nucleotide-diphossugar_trans"/>
</dbReference>
<proteinExistence type="predicted"/>
<dbReference type="SUPFAM" id="SSF53448">
    <property type="entry name" value="Nucleotide-diphospho-sugar transferases"/>
    <property type="match status" value="1"/>
</dbReference>
<gene>
    <name evidence="1" type="ORF">OMM_05814</name>
</gene>
<dbReference type="InterPro" id="IPR003329">
    <property type="entry name" value="Cytidylyl_trans"/>
</dbReference>
<accession>A0A1V1NU17</accession>
<evidence type="ECO:0000313" key="1">
    <source>
        <dbReference type="EMBL" id="ETR66068.1"/>
    </source>
</evidence>
<protein>
    <submittedName>
        <fullName evidence="1">Acylneuraminate cytidylyltransferase</fullName>
    </submittedName>
</protein>
<dbReference type="EMBL" id="ATBP01002258">
    <property type="protein sequence ID" value="ETR66068.1"/>
    <property type="molecule type" value="Genomic_DNA"/>
</dbReference>
<dbReference type="Pfam" id="PF02348">
    <property type="entry name" value="CTP_transf_3"/>
    <property type="match status" value="1"/>
</dbReference>
<keyword evidence="1" id="KW-0808">Transferase</keyword>
<dbReference type="Gene3D" id="3.90.550.10">
    <property type="entry name" value="Spore Coat Polysaccharide Biosynthesis Protein SpsA, Chain A"/>
    <property type="match status" value="1"/>
</dbReference>
<dbReference type="GO" id="GO:0005829">
    <property type="term" value="C:cytosol"/>
    <property type="evidence" value="ECO:0007669"/>
    <property type="project" value="TreeGrafter"/>
</dbReference>
<reference evidence="2" key="1">
    <citation type="submission" date="2012-11" db="EMBL/GenBank/DDBJ databases">
        <authorList>
            <person name="Lucero-Rivera Y.E."/>
            <person name="Tovar-Ramirez D."/>
        </authorList>
    </citation>
    <scope>NUCLEOTIDE SEQUENCE [LARGE SCALE GENOMIC DNA]</scope>
    <source>
        <strain evidence="2">Araruama</strain>
    </source>
</reference>
<organism evidence="1 2">
    <name type="scientific">Candidatus Magnetoglobus multicellularis str. Araruama</name>
    <dbReference type="NCBI Taxonomy" id="890399"/>
    <lineage>
        <taxon>Bacteria</taxon>
        <taxon>Pseudomonadati</taxon>
        <taxon>Thermodesulfobacteriota</taxon>
        <taxon>Desulfobacteria</taxon>
        <taxon>Desulfobacterales</taxon>
        <taxon>Desulfobacteraceae</taxon>
        <taxon>Candidatus Magnetoglobus</taxon>
    </lineage>
</organism>
<dbReference type="Proteomes" id="UP000189670">
    <property type="component" value="Unassembled WGS sequence"/>
</dbReference>
<keyword evidence="1" id="KW-0548">Nucleotidyltransferase</keyword>
<dbReference type="PANTHER" id="PTHR42866:SF1">
    <property type="entry name" value="SPORE COAT POLYSACCHARIDE BIOSYNTHESIS PROTEIN SPSF"/>
    <property type="match status" value="1"/>
</dbReference>
<sequence>MKNINAIVTARNTSTRLPNKMLKSICNQKAIDITIARAKMTGFPVILATSAASSDDIFETIADKAQIKIFRGALRNKLKRWRDCFNYYNIDGALLVDGDDLLYDYDIGKRAITQLSVTQGDMIVHPENIICGFFTYAIHKKAFPKMSDYTHDANLNTDVIVEYIKKSQLTTAHLPLNEWEQNRDFRLTLDYQEDLEMFTHLISQIGYKASGKEIVNYLEQHNDIVQMNLFRQKDFLDNQQRFNQKVLLPD</sequence>
<evidence type="ECO:0000313" key="2">
    <source>
        <dbReference type="Proteomes" id="UP000189670"/>
    </source>
</evidence>
<name>A0A1V1NU17_9BACT</name>
<dbReference type="AlphaFoldDB" id="A0A1V1NU17"/>